<dbReference type="Proteomes" id="UP000019486">
    <property type="component" value="Unassembled WGS sequence"/>
</dbReference>
<organism evidence="2 3">
    <name type="scientific">Skermanella stibiiresistens SB22</name>
    <dbReference type="NCBI Taxonomy" id="1385369"/>
    <lineage>
        <taxon>Bacteria</taxon>
        <taxon>Pseudomonadati</taxon>
        <taxon>Pseudomonadota</taxon>
        <taxon>Alphaproteobacteria</taxon>
        <taxon>Rhodospirillales</taxon>
        <taxon>Azospirillaceae</taxon>
        <taxon>Skermanella</taxon>
    </lineage>
</organism>
<keyword evidence="3" id="KW-1185">Reference proteome</keyword>
<protein>
    <submittedName>
        <fullName evidence="2">Protoheme IX farnesyltransferase</fullName>
    </submittedName>
</protein>
<evidence type="ECO:0000313" key="2">
    <source>
        <dbReference type="EMBL" id="EWY38416.1"/>
    </source>
</evidence>
<evidence type="ECO:0000256" key="1">
    <source>
        <dbReference type="SAM" id="Phobius"/>
    </source>
</evidence>
<accession>W9H0P9</accession>
<dbReference type="GO" id="GO:0016740">
    <property type="term" value="F:transferase activity"/>
    <property type="evidence" value="ECO:0007669"/>
    <property type="project" value="UniProtKB-KW"/>
</dbReference>
<name>W9H0P9_9PROT</name>
<keyword evidence="1" id="KW-0472">Membrane</keyword>
<keyword evidence="1" id="KW-0812">Transmembrane</keyword>
<keyword evidence="2" id="KW-0808">Transferase</keyword>
<gene>
    <name evidence="2" type="ORF">N825_13040</name>
</gene>
<dbReference type="AlphaFoldDB" id="W9H0P9"/>
<sequence length="41" mass="4548">MRLTDEQKRRQRGKNIAVLLALLALVALLYVVTLVRIGGNA</sequence>
<feature type="transmembrane region" description="Helical" evidence="1">
    <location>
        <begin position="16"/>
        <end position="37"/>
    </location>
</feature>
<comment type="caution">
    <text evidence="2">The sequence shown here is derived from an EMBL/GenBank/DDBJ whole genome shotgun (WGS) entry which is preliminary data.</text>
</comment>
<evidence type="ECO:0000313" key="3">
    <source>
        <dbReference type="Proteomes" id="UP000019486"/>
    </source>
</evidence>
<dbReference type="STRING" id="1385369.N825_13040"/>
<keyword evidence="1" id="KW-1133">Transmembrane helix</keyword>
<reference evidence="2 3" key="1">
    <citation type="submission" date="2013-08" db="EMBL/GenBank/DDBJ databases">
        <title>The genome sequence of Skermanella stibiiresistens.</title>
        <authorList>
            <person name="Zhu W."/>
            <person name="Wang G."/>
        </authorList>
    </citation>
    <scope>NUCLEOTIDE SEQUENCE [LARGE SCALE GENOMIC DNA]</scope>
    <source>
        <strain evidence="2 3">SB22</strain>
    </source>
</reference>
<dbReference type="EMBL" id="AVFL01000018">
    <property type="protein sequence ID" value="EWY38416.1"/>
    <property type="molecule type" value="Genomic_DNA"/>
</dbReference>
<proteinExistence type="predicted"/>